<name>A0A4Y2KVJ4_ARAVE</name>
<dbReference type="InterPro" id="IPR036397">
    <property type="entry name" value="RNaseH_sf"/>
</dbReference>
<protein>
    <submittedName>
        <fullName evidence="1">Uncharacterized protein</fullName>
    </submittedName>
</protein>
<gene>
    <name evidence="1" type="ORF">AVEN_193368_1</name>
</gene>
<dbReference type="AlphaFoldDB" id="A0A4Y2KVJ4"/>
<dbReference type="Proteomes" id="UP000499080">
    <property type="component" value="Unassembled WGS sequence"/>
</dbReference>
<keyword evidence="2" id="KW-1185">Reference proteome</keyword>
<dbReference type="Gene3D" id="3.30.420.10">
    <property type="entry name" value="Ribonuclease H-like superfamily/Ribonuclease H"/>
    <property type="match status" value="1"/>
</dbReference>
<proteinExistence type="predicted"/>
<reference evidence="1 2" key="1">
    <citation type="journal article" date="2019" name="Sci. Rep.">
        <title>Orb-weaving spider Araneus ventricosus genome elucidates the spidroin gene catalogue.</title>
        <authorList>
            <person name="Kono N."/>
            <person name="Nakamura H."/>
            <person name="Ohtoshi R."/>
            <person name="Moran D.A.P."/>
            <person name="Shinohara A."/>
            <person name="Yoshida Y."/>
            <person name="Fujiwara M."/>
            <person name="Mori M."/>
            <person name="Tomita M."/>
            <person name="Arakawa K."/>
        </authorList>
    </citation>
    <scope>NUCLEOTIDE SEQUENCE [LARGE SCALE GENOMIC DNA]</scope>
</reference>
<dbReference type="GO" id="GO:0003676">
    <property type="term" value="F:nucleic acid binding"/>
    <property type="evidence" value="ECO:0007669"/>
    <property type="project" value="InterPro"/>
</dbReference>
<accession>A0A4Y2KVJ4</accession>
<evidence type="ECO:0000313" key="2">
    <source>
        <dbReference type="Proteomes" id="UP000499080"/>
    </source>
</evidence>
<organism evidence="1 2">
    <name type="scientific">Araneus ventricosus</name>
    <name type="common">Orbweaver spider</name>
    <name type="synonym">Epeira ventricosa</name>
    <dbReference type="NCBI Taxonomy" id="182803"/>
    <lineage>
        <taxon>Eukaryota</taxon>
        <taxon>Metazoa</taxon>
        <taxon>Ecdysozoa</taxon>
        <taxon>Arthropoda</taxon>
        <taxon>Chelicerata</taxon>
        <taxon>Arachnida</taxon>
        <taxon>Araneae</taxon>
        <taxon>Araneomorphae</taxon>
        <taxon>Entelegynae</taxon>
        <taxon>Araneoidea</taxon>
        <taxon>Araneidae</taxon>
        <taxon>Araneus</taxon>
    </lineage>
</organism>
<evidence type="ECO:0000313" key="1">
    <source>
        <dbReference type="EMBL" id="GBN06361.1"/>
    </source>
</evidence>
<dbReference type="EMBL" id="BGPR01005056">
    <property type="protein sequence ID" value="GBN06361.1"/>
    <property type="molecule type" value="Genomic_DNA"/>
</dbReference>
<comment type="caution">
    <text evidence="1">The sequence shown here is derived from an EMBL/GenBank/DDBJ whole genome shotgun (WGS) entry which is preliminary data.</text>
</comment>
<dbReference type="OrthoDB" id="9996331at2759"/>
<sequence length="80" mass="9188">MNLSVWSHCHPCAPGWNSHVVRYTYEISDSYASAIFEKFIPVDDSARSHRARLIEVYLQDHGLERIGWPAQFSDLNPLSV</sequence>